<accession>A0A9J6RC73</accession>
<proteinExistence type="predicted"/>
<keyword evidence="1" id="KW-0812">Transmembrane</keyword>
<keyword evidence="1" id="KW-0472">Membrane</keyword>
<dbReference type="Pfam" id="PF14258">
    <property type="entry name" value="DUF4350"/>
    <property type="match status" value="1"/>
</dbReference>
<sequence length="371" mass="42989">MKQKNTWLALLAALILFILASYFLIREEPEQYPPYVVESPAPMGTKGFYEWLDQTDVSVGKWSAHPSQLTDEYQNELLVMIEPPIISEQAEVDAYFDYIAAGNTVFIAKRNPTDLLQIETEHLGGIFENPNVIRGNENFEVISHSPVRLQPEQGAVLFEDNYGVVAWEQDYGEGKLIVVIEPDWFTNQLILEHDHLAAIFSLVDLGTYQRIYFDTYSHQSQLNRSIFTIYPDYLLVFSFGLLFITVLFLWMKGKRFGPVIQPRIETVRFSDERLTALANWYLRGRNYQEALNIQTEFLKQVIHEKSGAPMRVSWEERLPTLQRLLSNRSEKSVRDFVDGLEKVLHSDKVSKQAFVAWSKQIEQIRKEVEKG</sequence>
<evidence type="ECO:0000259" key="2">
    <source>
        <dbReference type="Pfam" id="PF14258"/>
    </source>
</evidence>
<dbReference type="Proteomes" id="UP001084197">
    <property type="component" value="Unassembled WGS sequence"/>
</dbReference>
<dbReference type="AlphaFoldDB" id="A0A9J6RC73"/>
<keyword evidence="1" id="KW-1133">Transmembrane helix</keyword>
<name>A0A9J6RC73_9BACI</name>
<evidence type="ECO:0000256" key="1">
    <source>
        <dbReference type="SAM" id="Phobius"/>
    </source>
</evidence>
<organism evidence="3 4">
    <name type="scientific">Natronobacillus azotifigens</name>
    <dbReference type="NCBI Taxonomy" id="472978"/>
    <lineage>
        <taxon>Bacteria</taxon>
        <taxon>Bacillati</taxon>
        <taxon>Bacillota</taxon>
        <taxon>Bacilli</taxon>
        <taxon>Bacillales</taxon>
        <taxon>Bacillaceae</taxon>
        <taxon>Natronobacillus</taxon>
    </lineage>
</organism>
<dbReference type="EMBL" id="JAPRAT010000009">
    <property type="protein sequence ID" value="MCZ0702809.1"/>
    <property type="molecule type" value="Genomic_DNA"/>
</dbReference>
<evidence type="ECO:0000313" key="3">
    <source>
        <dbReference type="EMBL" id="MCZ0702809.1"/>
    </source>
</evidence>
<feature type="transmembrane region" description="Helical" evidence="1">
    <location>
        <begin position="233"/>
        <end position="251"/>
    </location>
</feature>
<gene>
    <name evidence="3" type="ORF">OWO01_06260</name>
</gene>
<protein>
    <submittedName>
        <fullName evidence="3">DUF4350 domain-containing protein</fullName>
    </submittedName>
</protein>
<evidence type="ECO:0000313" key="4">
    <source>
        <dbReference type="Proteomes" id="UP001084197"/>
    </source>
</evidence>
<feature type="domain" description="DUF4350" evidence="2">
    <location>
        <begin position="38"/>
        <end position="202"/>
    </location>
</feature>
<dbReference type="RefSeq" id="WP_268779581.1">
    <property type="nucleotide sequence ID" value="NZ_JAPRAT010000009.1"/>
</dbReference>
<comment type="caution">
    <text evidence="3">The sequence shown here is derived from an EMBL/GenBank/DDBJ whole genome shotgun (WGS) entry which is preliminary data.</text>
</comment>
<reference evidence="3" key="1">
    <citation type="submission" date="2022-11" db="EMBL/GenBank/DDBJ databases">
        <title>WGS of Natronobacillus azotifigens 24KS-1, an anaerobic diazotrophic haloalkaliphile from soda-rich habitats.</title>
        <authorList>
            <person name="Sorokin D.Y."/>
            <person name="Merkel A.Y."/>
        </authorList>
    </citation>
    <scope>NUCLEOTIDE SEQUENCE</scope>
    <source>
        <strain evidence="3">24KS-1</strain>
    </source>
</reference>
<dbReference type="InterPro" id="IPR025646">
    <property type="entry name" value="DUF4350"/>
</dbReference>
<keyword evidence="4" id="KW-1185">Reference proteome</keyword>